<feature type="chain" id="PRO_5034316691" description="Secreted protein" evidence="1">
    <location>
        <begin position="25"/>
        <end position="121"/>
    </location>
</feature>
<evidence type="ECO:0000256" key="1">
    <source>
        <dbReference type="SAM" id="SignalP"/>
    </source>
</evidence>
<keyword evidence="1" id="KW-0732">Signal</keyword>
<sequence length="121" mass="13743">MFFSTASLVALLFVALPCLRVIMTAEMFTNLDCAMDPMVRLEASAGGGNQKVGQRRVLTAIFLLFSACYLTCRPDKSRDVSKRFTLGGGTEHMSRKKTWFVRLARLLFAWYPADVDKRQRR</sequence>
<organism evidence="2 3">
    <name type="scientific">Cochliobolus sativus</name>
    <name type="common">Common root rot and spot blotch fungus</name>
    <name type="synonym">Bipolaris sorokiniana</name>
    <dbReference type="NCBI Taxonomy" id="45130"/>
    <lineage>
        <taxon>Eukaryota</taxon>
        <taxon>Fungi</taxon>
        <taxon>Dikarya</taxon>
        <taxon>Ascomycota</taxon>
        <taxon>Pezizomycotina</taxon>
        <taxon>Dothideomycetes</taxon>
        <taxon>Pleosporomycetidae</taxon>
        <taxon>Pleosporales</taxon>
        <taxon>Pleosporineae</taxon>
        <taxon>Pleosporaceae</taxon>
        <taxon>Bipolaris</taxon>
    </lineage>
</organism>
<proteinExistence type="predicted"/>
<gene>
    <name evidence="2" type="ORF">GGP41_005695</name>
</gene>
<evidence type="ECO:0000313" key="3">
    <source>
        <dbReference type="Proteomes" id="UP000624244"/>
    </source>
</evidence>
<evidence type="ECO:0000313" key="2">
    <source>
        <dbReference type="EMBL" id="KAF5848297.1"/>
    </source>
</evidence>
<name>A0A8H6DUA2_COCSA</name>
<reference evidence="2" key="1">
    <citation type="submission" date="2019-11" db="EMBL/GenBank/DDBJ databases">
        <title>Bipolaris sorokiniana Genome sequencing.</title>
        <authorList>
            <person name="Wang H."/>
        </authorList>
    </citation>
    <scope>NUCLEOTIDE SEQUENCE</scope>
</reference>
<comment type="caution">
    <text evidence="2">The sequence shown here is derived from an EMBL/GenBank/DDBJ whole genome shotgun (WGS) entry which is preliminary data.</text>
</comment>
<evidence type="ECO:0008006" key="4">
    <source>
        <dbReference type="Google" id="ProtNLM"/>
    </source>
</evidence>
<feature type="signal peptide" evidence="1">
    <location>
        <begin position="1"/>
        <end position="24"/>
    </location>
</feature>
<protein>
    <recommendedName>
        <fullName evidence="4">Secreted protein</fullName>
    </recommendedName>
</protein>
<accession>A0A8H6DUA2</accession>
<dbReference type="AlphaFoldDB" id="A0A8H6DUA2"/>
<dbReference type="EMBL" id="WNKQ01000011">
    <property type="protein sequence ID" value="KAF5848297.1"/>
    <property type="molecule type" value="Genomic_DNA"/>
</dbReference>
<dbReference type="Proteomes" id="UP000624244">
    <property type="component" value="Unassembled WGS sequence"/>
</dbReference>